<accession>A0ABP1GS44</accession>
<sequence length="397" mass="41365">MNVQFTTLQVGNLSCPVAYLIKTYQFTVIQLNLSGSVRLLDAGSLQFQFGSVNGWCQSVTVTLRKIQSHLTYQIDTQLVTAGLVTNSTDLNTLVVSDFTIYDTFTVQDDSSAQLCCLCNISGTISMTAVTYRQTYSGAYSMSYSGLVGTTLSTCGTLLILNSIISINMSSTAQTSLDQSYIGACVGLGLGGLHTYESVIVEYFKLTGFSNIGALSGQCSAQVLTKVNVTNGTVTVNNQQGGVIGGQTGANTSFSVVFITNLTCSGSSSVGIVGVCQSANITFVQVNASNITFSGGSYGGGFVGYSLVSNITVTNCLLSNFTLQFSNYGANFVAFTTGSSGLMLNIQNSIVKNSSIASGSNMKAVWSNDDGLMARVTSGSSIVDGTVNGANVDGAIVL</sequence>
<name>A0ABP1GS44_9EUKA</name>
<keyword evidence="2" id="KW-1185">Reference proteome</keyword>
<comment type="caution">
    <text evidence="1">The sequence shown here is derived from an EMBL/GenBank/DDBJ whole genome shotgun (WGS) entry which is preliminary data.</text>
</comment>
<organism evidence="1 2">
    <name type="scientific">Hexamita inflata</name>
    <dbReference type="NCBI Taxonomy" id="28002"/>
    <lineage>
        <taxon>Eukaryota</taxon>
        <taxon>Metamonada</taxon>
        <taxon>Diplomonadida</taxon>
        <taxon>Hexamitidae</taxon>
        <taxon>Hexamitinae</taxon>
        <taxon>Hexamita</taxon>
    </lineage>
</organism>
<proteinExistence type="predicted"/>
<dbReference type="Proteomes" id="UP001642409">
    <property type="component" value="Unassembled WGS sequence"/>
</dbReference>
<evidence type="ECO:0000313" key="2">
    <source>
        <dbReference type="Proteomes" id="UP001642409"/>
    </source>
</evidence>
<evidence type="ECO:0000313" key="1">
    <source>
        <dbReference type="EMBL" id="CAL5978446.1"/>
    </source>
</evidence>
<gene>
    <name evidence="1" type="ORF">HINF_LOCUS4785</name>
</gene>
<reference evidence="1 2" key="1">
    <citation type="submission" date="2024-07" db="EMBL/GenBank/DDBJ databases">
        <authorList>
            <person name="Akdeniz Z."/>
        </authorList>
    </citation>
    <scope>NUCLEOTIDE SEQUENCE [LARGE SCALE GENOMIC DNA]</scope>
</reference>
<protein>
    <submittedName>
        <fullName evidence="1">Hypothetical_protein</fullName>
    </submittedName>
</protein>
<dbReference type="EMBL" id="CAXDID020000009">
    <property type="protein sequence ID" value="CAL5978446.1"/>
    <property type="molecule type" value="Genomic_DNA"/>
</dbReference>